<reference evidence="2 3" key="1">
    <citation type="journal article" date="2015" name="Nat. Commun.">
        <title>Lucilia cuprina genome unlocks parasitic fly biology to underpin future interventions.</title>
        <authorList>
            <person name="Anstead C.A."/>
            <person name="Korhonen P.K."/>
            <person name="Young N.D."/>
            <person name="Hall R.S."/>
            <person name="Jex A.R."/>
            <person name="Murali S.C."/>
            <person name="Hughes D.S."/>
            <person name="Lee S.F."/>
            <person name="Perry T."/>
            <person name="Stroehlein A.J."/>
            <person name="Ansell B.R."/>
            <person name="Breugelmans B."/>
            <person name="Hofmann A."/>
            <person name="Qu J."/>
            <person name="Dugan S."/>
            <person name="Lee S.L."/>
            <person name="Chao H."/>
            <person name="Dinh H."/>
            <person name="Han Y."/>
            <person name="Doddapaneni H.V."/>
            <person name="Worley K.C."/>
            <person name="Muzny D.M."/>
            <person name="Ioannidis P."/>
            <person name="Waterhouse R.M."/>
            <person name="Zdobnov E.M."/>
            <person name="James P.J."/>
            <person name="Bagnall N.H."/>
            <person name="Kotze A.C."/>
            <person name="Gibbs R.A."/>
            <person name="Richards S."/>
            <person name="Batterham P."/>
            <person name="Gasser R.B."/>
        </authorList>
    </citation>
    <scope>NUCLEOTIDE SEQUENCE [LARGE SCALE GENOMIC DNA]</scope>
    <source>
        <strain evidence="2 3">LS</strain>
        <tissue evidence="2">Full body</tissue>
    </source>
</reference>
<accession>A0A0L0CBF6</accession>
<feature type="transmembrane region" description="Helical" evidence="1">
    <location>
        <begin position="7"/>
        <end position="31"/>
    </location>
</feature>
<dbReference type="InterPro" id="IPR016186">
    <property type="entry name" value="C-type_lectin-like/link_sf"/>
</dbReference>
<evidence type="ECO:0000313" key="2">
    <source>
        <dbReference type="EMBL" id="KNC29555.1"/>
    </source>
</evidence>
<gene>
    <name evidence="2" type="ORF">FF38_11538</name>
</gene>
<dbReference type="EMBL" id="JRES01000655">
    <property type="protein sequence ID" value="KNC29555.1"/>
    <property type="molecule type" value="Genomic_DNA"/>
</dbReference>
<keyword evidence="1" id="KW-1133">Transmembrane helix</keyword>
<evidence type="ECO:0000256" key="1">
    <source>
        <dbReference type="SAM" id="Phobius"/>
    </source>
</evidence>
<name>A0A0L0CBF6_LUCCU</name>
<comment type="caution">
    <text evidence="2">The sequence shown here is derived from an EMBL/GenBank/DDBJ whole genome shotgun (WGS) entry which is preliminary data.</text>
</comment>
<keyword evidence="1" id="KW-0812">Transmembrane</keyword>
<dbReference type="OrthoDB" id="10369010at2759"/>
<keyword evidence="1" id="KW-0472">Membrane</keyword>
<evidence type="ECO:0008006" key="4">
    <source>
        <dbReference type="Google" id="ProtNLM"/>
    </source>
</evidence>
<dbReference type="Gene3D" id="3.10.100.10">
    <property type="entry name" value="Mannose-Binding Protein A, subunit A"/>
    <property type="match status" value="1"/>
</dbReference>
<protein>
    <recommendedName>
        <fullName evidence="4">C-type lectin domain-containing protein</fullName>
    </recommendedName>
</protein>
<sequence>MFIKNECAIFCVHCFMSYNVFIDCSIFRSIYLTMKSFITFLQLVIIFVCCNCLSAGHLENKRKWLEIDNNLYRIETEPKVYTWKEAKSACLEEYLNLITLKSHYDYVKLKEALKLEIKTDTSFWINTKEKVANVLQGLSKQQKCKKIDTTTFKAEIHDCQHRLGFICQRSFFKDFSIFNDGMKIYFVEPHEKFSCQQAFSECEQRQMHLLHFSNYTNNILLKDYIFLNYNSNIRFHFNGTASNCSSQPHYAKNTHNKGFICEQLYIRNTGLTMRHWILIIFCKSAFVVYLQGYNPNF</sequence>
<evidence type="ECO:0000313" key="3">
    <source>
        <dbReference type="Proteomes" id="UP000037069"/>
    </source>
</evidence>
<dbReference type="Proteomes" id="UP000037069">
    <property type="component" value="Unassembled WGS sequence"/>
</dbReference>
<feature type="transmembrane region" description="Helical" evidence="1">
    <location>
        <begin position="276"/>
        <end position="293"/>
    </location>
</feature>
<dbReference type="AlphaFoldDB" id="A0A0L0CBF6"/>
<feature type="transmembrane region" description="Helical" evidence="1">
    <location>
        <begin position="37"/>
        <end position="56"/>
    </location>
</feature>
<proteinExistence type="predicted"/>
<dbReference type="SUPFAM" id="SSF56436">
    <property type="entry name" value="C-type lectin-like"/>
    <property type="match status" value="1"/>
</dbReference>
<keyword evidence="3" id="KW-1185">Reference proteome</keyword>
<organism evidence="2 3">
    <name type="scientific">Lucilia cuprina</name>
    <name type="common">Green bottle fly</name>
    <name type="synonym">Australian sheep blowfly</name>
    <dbReference type="NCBI Taxonomy" id="7375"/>
    <lineage>
        <taxon>Eukaryota</taxon>
        <taxon>Metazoa</taxon>
        <taxon>Ecdysozoa</taxon>
        <taxon>Arthropoda</taxon>
        <taxon>Hexapoda</taxon>
        <taxon>Insecta</taxon>
        <taxon>Pterygota</taxon>
        <taxon>Neoptera</taxon>
        <taxon>Endopterygota</taxon>
        <taxon>Diptera</taxon>
        <taxon>Brachycera</taxon>
        <taxon>Muscomorpha</taxon>
        <taxon>Oestroidea</taxon>
        <taxon>Calliphoridae</taxon>
        <taxon>Luciliinae</taxon>
        <taxon>Lucilia</taxon>
    </lineage>
</organism>
<dbReference type="InterPro" id="IPR016187">
    <property type="entry name" value="CTDL_fold"/>
</dbReference>